<evidence type="ECO:0000313" key="1">
    <source>
        <dbReference type="EMBL" id="CAB4562772.1"/>
    </source>
</evidence>
<accession>A0A6J6DFF0</accession>
<reference evidence="1" key="1">
    <citation type="submission" date="2020-05" db="EMBL/GenBank/DDBJ databases">
        <authorList>
            <person name="Chiriac C."/>
            <person name="Salcher M."/>
            <person name="Ghai R."/>
            <person name="Kavagutti S V."/>
        </authorList>
    </citation>
    <scope>NUCLEOTIDE SEQUENCE</scope>
</reference>
<name>A0A6J6DFF0_9ZZZZ</name>
<dbReference type="Gene3D" id="3.40.50.300">
    <property type="entry name" value="P-loop containing nucleotide triphosphate hydrolases"/>
    <property type="match status" value="1"/>
</dbReference>
<proteinExistence type="predicted"/>
<dbReference type="InterPro" id="IPR050238">
    <property type="entry name" value="DNA_Rep/Repair_Clamp_Loader"/>
</dbReference>
<dbReference type="GO" id="GO:0006261">
    <property type="term" value="P:DNA-templated DNA replication"/>
    <property type="evidence" value="ECO:0007669"/>
    <property type="project" value="TreeGrafter"/>
</dbReference>
<dbReference type="CDD" id="cd00009">
    <property type="entry name" value="AAA"/>
    <property type="match status" value="1"/>
</dbReference>
<dbReference type="InterPro" id="IPR027417">
    <property type="entry name" value="P-loop_NTPase"/>
</dbReference>
<dbReference type="SUPFAM" id="SSF52540">
    <property type="entry name" value="P-loop containing nucleoside triphosphate hydrolases"/>
    <property type="match status" value="1"/>
</dbReference>
<dbReference type="AlphaFoldDB" id="A0A6J6DFF0"/>
<organism evidence="1">
    <name type="scientific">freshwater metagenome</name>
    <dbReference type="NCBI Taxonomy" id="449393"/>
    <lineage>
        <taxon>unclassified sequences</taxon>
        <taxon>metagenomes</taxon>
        <taxon>ecological metagenomes</taxon>
    </lineage>
</organism>
<dbReference type="Pfam" id="PF13177">
    <property type="entry name" value="DNA_pol3_delta2"/>
    <property type="match status" value="1"/>
</dbReference>
<dbReference type="PANTHER" id="PTHR11669">
    <property type="entry name" value="REPLICATION FACTOR C / DNA POLYMERASE III GAMMA-TAU SUBUNIT"/>
    <property type="match status" value="1"/>
</dbReference>
<sequence length="381" mass="40658">MTLWDELVGQGHAISLMKDAARPGSQAMTHAWLITGPPGSGRSTLAHAFAAELVGVGSDPVRCAQVVAGAHPDVSILATDRVTITIDEVRALVSFSYFSPSTANYRVVVIEDADRMTERTSNVLLKALEEPPPQTVWVLCAPSPADVLPTIRSRMRSITLHVPTVSEVAALIVAREGVDEESALVAAREAQSHIGMATRLATDEDSRRRRDDYVAAVLGIGSVSQAMAAAATLLDLAKKDADALVTKQDSDERDALLKSLGLQPGGAIPPALRSHVKALEEDQKRRATRSLRDAVDRILVDLMSVVRDVLMLQVGAGVELVNQRHLPAIDDRAANTTSSLTLSALDALNQARARMSHNSPPLLVLESLLIQISGRVPAVSS</sequence>
<gene>
    <name evidence="1" type="ORF">UFOPK1684_00214</name>
</gene>
<dbReference type="PANTHER" id="PTHR11669:SF8">
    <property type="entry name" value="DNA POLYMERASE III SUBUNIT DELTA"/>
    <property type="match status" value="1"/>
</dbReference>
<dbReference type="EMBL" id="CAEZTM010000005">
    <property type="protein sequence ID" value="CAB4562772.1"/>
    <property type="molecule type" value="Genomic_DNA"/>
</dbReference>
<protein>
    <submittedName>
        <fullName evidence="1">Unannotated protein</fullName>
    </submittedName>
</protein>
<dbReference type="NCBIfam" id="NF005926">
    <property type="entry name" value="PRK07940.1"/>
    <property type="match status" value="1"/>
</dbReference>